<organism evidence="3 4">
    <name type="scientific">Schaalia naturae</name>
    <dbReference type="NCBI Taxonomy" id="635203"/>
    <lineage>
        <taxon>Bacteria</taxon>
        <taxon>Bacillati</taxon>
        <taxon>Actinomycetota</taxon>
        <taxon>Actinomycetes</taxon>
        <taxon>Actinomycetales</taxon>
        <taxon>Actinomycetaceae</taxon>
        <taxon>Schaalia</taxon>
    </lineage>
</organism>
<accession>A0ABW2SJH9</accession>
<feature type="transmembrane region" description="Helical" evidence="1">
    <location>
        <begin position="59"/>
        <end position="84"/>
    </location>
</feature>
<reference evidence="4" key="1">
    <citation type="journal article" date="2019" name="Int. J. Syst. Evol. Microbiol.">
        <title>The Global Catalogue of Microorganisms (GCM) 10K type strain sequencing project: providing services to taxonomists for standard genome sequencing and annotation.</title>
        <authorList>
            <consortium name="The Broad Institute Genomics Platform"/>
            <consortium name="The Broad Institute Genome Sequencing Center for Infectious Disease"/>
            <person name="Wu L."/>
            <person name="Ma J."/>
        </authorList>
    </citation>
    <scope>NUCLEOTIDE SEQUENCE [LARGE SCALE GENOMIC DNA]</scope>
    <source>
        <strain evidence="4">CCUG 56698</strain>
    </source>
</reference>
<feature type="transmembrane region" description="Helical" evidence="1">
    <location>
        <begin position="325"/>
        <end position="344"/>
    </location>
</feature>
<feature type="domain" description="DUF218" evidence="2">
    <location>
        <begin position="168"/>
        <end position="315"/>
    </location>
</feature>
<gene>
    <name evidence="3" type="ORF">ACFQWG_03240</name>
</gene>
<dbReference type="RefSeq" id="WP_380972058.1">
    <property type="nucleotide sequence ID" value="NZ_JBHTEF010000001.1"/>
</dbReference>
<sequence>MDIVAPLLVLAAALVLAVWRDPRTVRCGVLLLTLVMLLALLAFGSFLERAASLLPDVQVDAWLLLAVMVVLTLAVLTLGVFLVLTGVQVIRREGRSLAHALALVVGLLILAYPALGALAIAAGSTRLMAVLLLLALPAGWCGYGLMAYLLWSWVYGKSAVRLGRQVGAVIVLGAGLVGGTRVGPLLASRVDRGIQWAGRKAQRGRPAPLVLSGGRGPDEERAEADAMADYARDHGADPKRILVERESTTTRENLERTRRLLDERGITGRVAVVTSSFHAFRAATLMRAAGLDGYAVGAPTAHYYWPTAVLREYVAIMRDHARLNVAGLVASSFPLGIWVLLSFFS</sequence>
<feature type="transmembrane region" description="Helical" evidence="1">
    <location>
        <begin position="96"/>
        <end position="122"/>
    </location>
</feature>
<dbReference type="Gene3D" id="3.40.50.620">
    <property type="entry name" value="HUPs"/>
    <property type="match status" value="1"/>
</dbReference>
<evidence type="ECO:0000313" key="3">
    <source>
        <dbReference type="EMBL" id="MFC7580237.1"/>
    </source>
</evidence>
<keyword evidence="1" id="KW-0812">Transmembrane</keyword>
<feature type="transmembrane region" description="Helical" evidence="1">
    <location>
        <begin position="30"/>
        <end position="47"/>
    </location>
</feature>
<feature type="transmembrane region" description="Helical" evidence="1">
    <location>
        <begin position="129"/>
        <end position="154"/>
    </location>
</feature>
<dbReference type="PANTHER" id="PTHR30336">
    <property type="entry name" value="INNER MEMBRANE PROTEIN, PROBABLE PERMEASE"/>
    <property type="match status" value="1"/>
</dbReference>
<dbReference type="InterPro" id="IPR051599">
    <property type="entry name" value="Cell_Envelope_Assoc"/>
</dbReference>
<dbReference type="CDD" id="cd06259">
    <property type="entry name" value="YdcF-like"/>
    <property type="match status" value="1"/>
</dbReference>
<evidence type="ECO:0000313" key="4">
    <source>
        <dbReference type="Proteomes" id="UP001596527"/>
    </source>
</evidence>
<dbReference type="Pfam" id="PF02698">
    <property type="entry name" value="DUF218"/>
    <property type="match status" value="1"/>
</dbReference>
<keyword evidence="1" id="KW-1133">Transmembrane helix</keyword>
<name>A0ABW2SJH9_9ACTO</name>
<keyword evidence="4" id="KW-1185">Reference proteome</keyword>
<dbReference type="PANTHER" id="PTHR30336:SF4">
    <property type="entry name" value="ENVELOPE BIOGENESIS FACTOR ELYC"/>
    <property type="match status" value="1"/>
</dbReference>
<dbReference type="Proteomes" id="UP001596527">
    <property type="component" value="Unassembled WGS sequence"/>
</dbReference>
<dbReference type="InterPro" id="IPR003848">
    <property type="entry name" value="DUF218"/>
</dbReference>
<comment type="caution">
    <text evidence="3">The sequence shown here is derived from an EMBL/GenBank/DDBJ whole genome shotgun (WGS) entry which is preliminary data.</text>
</comment>
<protein>
    <submittedName>
        <fullName evidence="3">YdcF family protein</fullName>
    </submittedName>
</protein>
<dbReference type="InterPro" id="IPR014729">
    <property type="entry name" value="Rossmann-like_a/b/a_fold"/>
</dbReference>
<proteinExistence type="predicted"/>
<dbReference type="EMBL" id="JBHTEF010000001">
    <property type="protein sequence ID" value="MFC7580237.1"/>
    <property type="molecule type" value="Genomic_DNA"/>
</dbReference>
<evidence type="ECO:0000256" key="1">
    <source>
        <dbReference type="SAM" id="Phobius"/>
    </source>
</evidence>
<keyword evidence="1" id="KW-0472">Membrane</keyword>
<evidence type="ECO:0000259" key="2">
    <source>
        <dbReference type="Pfam" id="PF02698"/>
    </source>
</evidence>